<proteinExistence type="predicted"/>
<dbReference type="AlphaFoldDB" id="A0A449I6Y3"/>
<keyword evidence="1" id="KW-1133">Transmembrane helix</keyword>
<dbReference type="EMBL" id="CAACYH010000007">
    <property type="protein sequence ID" value="VFB15182.1"/>
    <property type="molecule type" value="Genomic_DNA"/>
</dbReference>
<gene>
    <name evidence="2" type="ORF">NCTC7812_02767</name>
</gene>
<evidence type="ECO:0000256" key="1">
    <source>
        <dbReference type="SAM" id="Phobius"/>
    </source>
</evidence>
<evidence type="ECO:0000313" key="2">
    <source>
        <dbReference type="EMBL" id="VFB15182.1"/>
    </source>
</evidence>
<name>A0A449I6Y3_9BACE</name>
<evidence type="ECO:0000313" key="3">
    <source>
        <dbReference type="Proteomes" id="UP000396835"/>
    </source>
</evidence>
<reference evidence="2 3" key="1">
    <citation type="submission" date="2019-02" db="EMBL/GenBank/DDBJ databases">
        <authorList>
            <consortium name="Pathogen Informatics"/>
        </authorList>
    </citation>
    <scope>NUCLEOTIDE SEQUENCE [LARGE SCALE GENOMIC DNA]</scope>
    <source>
        <strain evidence="2 3">3012STDY7078512</strain>
    </source>
</reference>
<protein>
    <submittedName>
        <fullName evidence="2">Uncharacterized protein</fullName>
    </submittedName>
</protein>
<keyword evidence="1" id="KW-0472">Membrane</keyword>
<sequence>MPLLMKELRYIFAVLFSSLIIVSGVGVSIIHYCCTGCETVQSCCSSDCSKCDQKHRTSENTCKDAGCTVVHYKVDMVKHAQDSSPAILPIMLLCEQLFLPGYLMSVADSFSDFVFEVPPHPGGSRQYLALYSVLLI</sequence>
<dbReference type="Proteomes" id="UP000396835">
    <property type="component" value="Unassembled WGS sequence"/>
</dbReference>
<keyword evidence="1" id="KW-0812">Transmembrane</keyword>
<organism evidence="2 3">
    <name type="scientific">Prevotella heparinolytica</name>
    <dbReference type="NCBI Taxonomy" id="28113"/>
    <lineage>
        <taxon>Bacteria</taxon>
        <taxon>Pseudomonadati</taxon>
        <taxon>Bacteroidota</taxon>
        <taxon>Bacteroidia</taxon>
        <taxon>Bacteroidales</taxon>
        <taxon>Bacteroidaceae</taxon>
        <taxon>Bacteroides</taxon>
    </lineage>
</organism>
<feature type="transmembrane region" description="Helical" evidence="1">
    <location>
        <begin position="12"/>
        <end position="32"/>
    </location>
</feature>
<accession>A0A449I6Y3</accession>